<keyword evidence="13 19" id="KW-1133">Transmembrane helix</keyword>
<evidence type="ECO:0000256" key="14">
    <source>
        <dbReference type="ARBA" id="ARBA00023098"/>
    </source>
</evidence>
<organism evidence="20 21">
    <name type="scientific">Anaerovibrio lipolyticus</name>
    <dbReference type="NCBI Taxonomy" id="82374"/>
    <lineage>
        <taxon>Bacteria</taxon>
        <taxon>Bacillati</taxon>
        <taxon>Bacillota</taxon>
        <taxon>Negativicutes</taxon>
        <taxon>Selenomonadales</taxon>
        <taxon>Selenomonadaceae</taxon>
        <taxon>Anaerovibrio</taxon>
    </lineage>
</organism>
<dbReference type="InterPro" id="IPR000374">
    <property type="entry name" value="PC_trans"/>
</dbReference>
<evidence type="ECO:0000256" key="10">
    <source>
        <dbReference type="ARBA" id="ARBA00022679"/>
    </source>
</evidence>
<evidence type="ECO:0000256" key="12">
    <source>
        <dbReference type="ARBA" id="ARBA00022695"/>
    </source>
</evidence>
<dbReference type="Pfam" id="PF01148">
    <property type="entry name" value="CTP_transf_1"/>
    <property type="match status" value="1"/>
</dbReference>
<name>A0A0B2JXM0_9FIRM</name>
<keyword evidence="15 19" id="KW-0472">Membrane</keyword>
<dbReference type="PANTHER" id="PTHR46382">
    <property type="entry name" value="PHOSPHATIDATE CYTIDYLYLTRANSFERASE"/>
    <property type="match status" value="1"/>
</dbReference>
<dbReference type="STRING" id="82374.NZ47_05460"/>
<feature type="transmembrane region" description="Helical" evidence="19">
    <location>
        <begin position="100"/>
        <end position="127"/>
    </location>
</feature>
<dbReference type="GO" id="GO:0004605">
    <property type="term" value="F:phosphatidate cytidylyltransferase activity"/>
    <property type="evidence" value="ECO:0007669"/>
    <property type="project" value="UniProtKB-EC"/>
</dbReference>
<feature type="transmembrane region" description="Helical" evidence="19">
    <location>
        <begin position="139"/>
        <end position="163"/>
    </location>
</feature>
<evidence type="ECO:0000256" key="13">
    <source>
        <dbReference type="ARBA" id="ARBA00022989"/>
    </source>
</evidence>
<keyword evidence="11 18" id="KW-0812">Transmembrane</keyword>
<keyword evidence="14" id="KW-0443">Lipid metabolism</keyword>
<feature type="transmembrane region" description="Helical" evidence="19">
    <location>
        <begin position="209"/>
        <end position="227"/>
    </location>
</feature>
<evidence type="ECO:0000313" key="20">
    <source>
        <dbReference type="EMBL" id="KHM52329.1"/>
    </source>
</evidence>
<keyword evidence="8" id="KW-1003">Cell membrane</keyword>
<evidence type="ECO:0000256" key="7">
    <source>
        <dbReference type="ARBA" id="ARBA00019373"/>
    </source>
</evidence>
<evidence type="ECO:0000256" key="3">
    <source>
        <dbReference type="ARBA" id="ARBA00005119"/>
    </source>
</evidence>
<dbReference type="UniPathway" id="UPA00557">
    <property type="reaction ID" value="UER00614"/>
</dbReference>
<feature type="transmembrane region" description="Helical" evidence="19">
    <location>
        <begin position="50"/>
        <end position="68"/>
    </location>
</feature>
<dbReference type="EC" id="2.7.7.41" evidence="6 18"/>
<comment type="pathway">
    <text evidence="4">Lipid metabolism.</text>
</comment>
<dbReference type="eggNOG" id="COG4589">
    <property type="taxonomic scope" value="Bacteria"/>
</dbReference>
<keyword evidence="12 18" id="KW-0548">Nucleotidyltransferase</keyword>
<dbReference type="GO" id="GO:0005886">
    <property type="term" value="C:plasma membrane"/>
    <property type="evidence" value="ECO:0007669"/>
    <property type="project" value="UniProtKB-SubCell"/>
</dbReference>
<comment type="pathway">
    <text evidence="3 18">Phospholipid metabolism; CDP-diacylglycerol biosynthesis; CDP-diacylglycerol from sn-glycerol 3-phosphate: step 3/3.</text>
</comment>
<evidence type="ECO:0000256" key="19">
    <source>
        <dbReference type="SAM" id="Phobius"/>
    </source>
</evidence>
<evidence type="ECO:0000256" key="5">
    <source>
        <dbReference type="ARBA" id="ARBA00010185"/>
    </source>
</evidence>
<evidence type="ECO:0000256" key="16">
    <source>
        <dbReference type="ARBA" id="ARBA00023209"/>
    </source>
</evidence>
<feature type="transmembrane region" description="Helical" evidence="19">
    <location>
        <begin position="74"/>
        <end position="93"/>
    </location>
</feature>
<evidence type="ECO:0000313" key="21">
    <source>
        <dbReference type="Proteomes" id="UP000030993"/>
    </source>
</evidence>
<protein>
    <recommendedName>
        <fullName evidence="7 18">Phosphatidate cytidylyltransferase</fullName>
        <ecNumber evidence="6 18">2.7.7.41</ecNumber>
    </recommendedName>
</protein>
<evidence type="ECO:0000256" key="6">
    <source>
        <dbReference type="ARBA" id="ARBA00012487"/>
    </source>
</evidence>
<sequence length="275" mass="29410">MLTRIITGIIGIVLAALVIQTGGSVFAGAVLLLAFGAWYEYCNAFKQKGYKPTLVTGMVLISIMWAGGFLGNNGLLVCSVMFSALVIMLLTVLNHGKFDVLSAVISVAGIFYIGLSFVHLVMLRFIGEEAYISTSLGDFQLGCALVWVALIGTWASDTFAYFAGCFLGKHKLCEAISPKKTIEGFIGGLIGTTASVAGLGVFFGFDVVVMAVLGFFICIVATLGDLVESVVKRYTGIKDSGNIIPGHGGIWDRFDSVIYTVPFVYYFMYCARIAG</sequence>
<evidence type="ECO:0000256" key="4">
    <source>
        <dbReference type="ARBA" id="ARBA00005189"/>
    </source>
</evidence>
<dbReference type="GO" id="GO:0016024">
    <property type="term" value="P:CDP-diacylglycerol biosynthetic process"/>
    <property type="evidence" value="ECO:0007669"/>
    <property type="project" value="UniProtKB-UniPathway"/>
</dbReference>
<evidence type="ECO:0000256" key="15">
    <source>
        <dbReference type="ARBA" id="ARBA00023136"/>
    </source>
</evidence>
<comment type="subcellular location">
    <subcellularLocation>
        <location evidence="2">Cell membrane</location>
        <topology evidence="2">Multi-pass membrane protein</topology>
    </subcellularLocation>
</comment>
<keyword evidence="16" id="KW-0594">Phospholipid biosynthesis</keyword>
<proteinExistence type="inferred from homology"/>
<evidence type="ECO:0000256" key="1">
    <source>
        <dbReference type="ARBA" id="ARBA00001698"/>
    </source>
</evidence>
<evidence type="ECO:0000256" key="2">
    <source>
        <dbReference type="ARBA" id="ARBA00004651"/>
    </source>
</evidence>
<dbReference type="Proteomes" id="UP000030993">
    <property type="component" value="Unassembled WGS sequence"/>
</dbReference>
<comment type="caution">
    <text evidence="20">The sequence shown here is derived from an EMBL/GenBank/DDBJ whole genome shotgun (WGS) entry which is preliminary data.</text>
</comment>
<dbReference type="RefSeq" id="WP_039207306.1">
    <property type="nucleotide sequence ID" value="NZ_JSCE01000108.1"/>
</dbReference>
<reference evidence="20 21" key="1">
    <citation type="journal article" date="2013" name="PLoS ONE">
        <title>Identification and characterization of three novel lipases belonging to families II and V from Anaerovibrio lipolyticus 5ST.</title>
        <authorList>
            <person name="Prive F."/>
            <person name="Kaderbhai N.N."/>
            <person name="Girdwood S."/>
            <person name="Worgan H.J."/>
            <person name="Pinloche E."/>
            <person name="Scollan N.D."/>
            <person name="Huws S.A."/>
            <person name="Newbold C.J."/>
        </authorList>
    </citation>
    <scope>NUCLEOTIDE SEQUENCE [LARGE SCALE GENOMIC DNA]</scope>
    <source>
        <strain evidence="20 21">5S</strain>
    </source>
</reference>
<evidence type="ECO:0000256" key="9">
    <source>
        <dbReference type="ARBA" id="ARBA00022516"/>
    </source>
</evidence>
<evidence type="ECO:0000256" key="17">
    <source>
        <dbReference type="ARBA" id="ARBA00023264"/>
    </source>
</evidence>
<evidence type="ECO:0000256" key="18">
    <source>
        <dbReference type="RuleBase" id="RU003938"/>
    </source>
</evidence>
<comment type="similarity">
    <text evidence="5 18">Belongs to the CDS family.</text>
</comment>
<dbReference type="EMBL" id="JSCE01000108">
    <property type="protein sequence ID" value="KHM52329.1"/>
    <property type="molecule type" value="Genomic_DNA"/>
</dbReference>
<keyword evidence="9" id="KW-0444">Lipid biosynthesis</keyword>
<gene>
    <name evidence="20" type="ORF">NZ47_05460</name>
</gene>
<feature type="transmembrane region" description="Helical" evidence="19">
    <location>
        <begin position="6"/>
        <end position="38"/>
    </location>
</feature>
<keyword evidence="17" id="KW-1208">Phospholipid metabolism</keyword>
<keyword evidence="21" id="KW-1185">Reference proteome</keyword>
<feature type="transmembrane region" description="Helical" evidence="19">
    <location>
        <begin position="184"/>
        <end position="203"/>
    </location>
</feature>
<dbReference type="PANTHER" id="PTHR46382:SF1">
    <property type="entry name" value="PHOSPHATIDATE CYTIDYLYLTRANSFERASE"/>
    <property type="match status" value="1"/>
</dbReference>
<evidence type="ECO:0000256" key="11">
    <source>
        <dbReference type="ARBA" id="ARBA00022692"/>
    </source>
</evidence>
<dbReference type="AlphaFoldDB" id="A0A0B2JXM0"/>
<evidence type="ECO:0000256" key="8">
    <source>
        <dbReference type="ARBA" id="ARBA00022475"/>
    </source>
</evidence>
<accession>A0A0B2JXM0</accession>
<comment type="catalytic activity">
    <reaction evidence="1 18">
        <text>a 1,2-diacyl-sn-glycero-3-phosphate + CTP + H(+) = a CDP-1,2-diacyl-sn-glycerol + diphosphate</text>
        <dbReference type="Rhea" id="RHEA:16229"/>
        <dbReference type="ChEBI" id="CHEBI:15378"/>
        <dbReference type="ChEBI" id="CHEBI:33019"/>
        <dbReference type="ChEBI" id="CHEBI:37563"/>
        <dbReference type="ChEBI" id="CHEBI:58332"/>
        <dbReference type="ChEBI" id="CHEBI:58608"/>
        <dbReference type="EC" id="2.7.7.41"/>
    </reaction>
</comment>
<dbReference type="PROSITE" id="PS01315">
    <property type="entry name" value="CDS"/>
    <property type="match status" value="1"/>
</dbReference>
<keyword evidence="10 18" id="KW-0808">Transferase</keyword>